<dbReference type="OrthoDB" id="384412at2"/>
<keyword evidence="5" id="KW-1185">Reference proteome</keyword>
<dbReference type="EMBL" id="VIAE01000002">
    <property type="protein sequence ID" value="TVY12374.1"/>
    <property type="molecule type" value="Genomic_DNA"/>
</dbReference>
<dbReference type="InterPro" id="IPR036388">
    <property type="entry name" value="WH-like_DNA-bd_sf"/>
</dbReference>
<evidence type="ECO:0000256" key="1">
    <source>
        <dbReference type="ARBA" id="ARBA00093462"/>
    </source>
</evidence>
<name>A0A559KJR5_9MOLU</name>
<dbReference type="InterPro" id="IPR006343">
    <property type="entry name" value="DnaB/C_C"/>
</dbReference>
<sequence length="205" mass="24985">MIKKLYEENILNIEQILIKEYKNLNLEITELIILLFLFKNYKKKIFSSLELAEETNFSKNETEFILEKLIKKKFFSLSQKKKDDKIIEIFDLDGVFKKIEQIYLKKEHKKNQNKKNHLISETIENLEKLKEKLLLPYEYEIVKSWYKEKKYLHEDIIETIKQASFKNNYSITYIERILNQKKNNSKIEKDDKADKILHEIFKKIR</sequence>
<dbReference type="AlphaFoldDB" id="A0A559KJR5"/>
<dbReference type="Pfam" id="PF21984">
    <property type="entry name" value="DnaD_N"/>
    <property type="match status" value="1"/>
</dbReference>
<dbReference type="InterPro" id="IPR053843">
    <property type="entry name" value="DnaD_N"/>
</dbReference>
<dbReference type="Pfam" id="PF07261">
    <property type="entry name" value="DnaB_2"/>
    <property type="match status" value="1"/>
</dbReference>
<accession>A0A559KJR5</accession>
<dbReference type="InterPro" id="IPR034829">
    <property type="entry name" value="DnaD-like_sf"/>
</dbReference>
<evidence type="ECO:0000313" key="5">
    <source>
        <dbReference type="Proteomes" id="UP000320078"/>
    </source>
</evidence>
<protein>
    <submittedName>
        <fullName evidence="4">DNA replication protein</fullName>
    </submittedName>
</protein>
<feature type="domain" description="DnaD N-terminal" evidence="3">
    <location>
        <begin position="13"/>
        <end position="109"/>
    </location>
</feature>
<dbReference type="Gene3D" id="1.10.10.630">
    <property type="entry name" value="DnaD domain-like"/>
    <property type="match status" value="1"/>
</dbReference>
<gene>
    <name evidence="4" type="primary">dnaD</name>
    <name evidence="4" type="ORF">MDPP_00148</name>
</gene>
<proteinExistence type="inferred from homology"/>
<evidence type="ECO:0000259" key="3">
    <source>
        <dbReference type="Pfam" id="PF21984"/>
    </source>
</evidence>
<dbReference type="Proteomes" id="UP000320078">
    <property type="component" value="Unassembled WGS sequence"/>
</dbReference>
<organism evidence="4 5">
    <name type="scientific">Candidatus Phytoplasma pini</name>
    <dbReference type="NCBI Taxonomy" id="267362"/>
    <lineage>
        <taxon>Bacteria</taxon>
        <taxon>Bacillati</taxon>
        <taxon>Mycoplasmatota</taxon>
        <taxon>Mollicutes</taxon>
        <taxon>Acholeplasmatales</taxon>
        <taxon>Acholeplasmataceae</taxon>
        <taxon>Candidatus Phytoplasma</taxon>
    </lineage>
</organism>
<dbReference type="Gene3D" id="1.10.10.10">
    <property type="entry name" value="Winged helix-like DNA-binding domain superfamily/Winged helix DNA-binding domain"/>
    <property type="match status" value="1"/>
</dbReference>
<evidence type="ECO:0000259" key="2">
    <source>
        <dbReference type="Pfam" id="PF07261"/>
    </source>
</evidence>
<feature type="domain" description="DnaB/C C-terminal" evidence="2">
    <location>
        <begin position="124"/>
        <end position="181"/>
    </location>
</feature>
<dbReference type="RefSeq" id="WP_144658296.1">
    <property type="nucleotide sequence ID" value="NZ_VIAE01000002.1"/>
</dbReference>
<comment type="caution">
    <text evidence="4">The sequence shown here is derived from an EMBL/GenBank/DDBJ whole genome shotgun (WGS) entry which is preliminary data.</text>
</comment>
<comment type="similarity">
    <text evidence="1">Belongs to the DnaB/DnaD family.</text>
</comment>
<reference evidence="4 5" key="1">
    <citation type="submission" date="2019-06" db="EMBL/GenBank/DDBJ databases">
        <title>Draft Genome Sequence of Candidatus Phytoplasma pini-Related Strain MDPP: A Resource for Comparative Genomics of Gymnosperm-infecting Phytoplasmas.</title>
        <authorList>
            <person name="Cai W."/>
            <person name="Costanzo S."/>
            <person name="Shao J."/>
            <person name="Zhao Y."/>
            <person name="Davis R."/>
        </authorList>
    </citation>
    <scope>NUCLEOTIDE SEQUENCE [LARGE SCALE GENOMIC DNA]</scope>
    <source>
        <strain evidence="4 5">MDPP</strain>
    </source>
</reference>
<dbReference type="SUPFAM" id="SSF158499">
    <property type="entry name" value="DnaD domain-like"/>
    <property type="match status" value="1"/>
</dbReference>
<evidence type="ECO:0000313" key="4">
    <source>
        <dbReference type="EMBL" id="TVY12374.1"/>
    </source>
</evidence>